<organism evidence="6 7">
    <name type="scientific">Coniochaeta hoffmannii</name>
    <dbReference type="NCBI Taxonomy" id="91930"/>
    <lineage>
        <taxon>Eukaryota</taxon>
        <taxon>Fungi</taxon>
        <taxon>Dikarya</taxon>
        <taxon>Ascomycota</taxon>
        <taxon>Pezizomycotina</taxon>
        <taxon>Sordariomycetes</taxon>
        <taxon>Sordariomycetidae</taxon>
        <taxon>Coniochaetales</taxon>
        <taxon>Coniochaetaceae</taxon>
        <taxon>Coniochaeta</taxon>
    </lineage>
</organism>
<keyword evidence="7" id="KW-1185">Reference proteome</keyword>
<evidence type="ECO:0000256" key="1">
    <source>
        <dbReference type="ARBA" id="ARBA00004245"/>
    </source>
</evidence>
<accession>A0AA38S006</accession>
<feature type="region of interest" description="Disordered" evidence="4">
    <location>
        <begin position="854"/>
        <end position="979"/>
    </location>
</feature>
<evidence type="ECO:0000313" key="7">
    <source>
        <dbReference type="Proteomes" id="UP001174691"/>
    </source>
</evidence>
<feature type="compositionally biased region" description="Basic and acidic residues" evidence="4">
    <location>
        <begin position="970"/>
        <end position="979"/>
    </location>
</feature>
<name>A0AA38S006_9PEZI</name>
<comment type="subcellular location">
    <subcellularLocation>
        <location evidence="1">Cytoplasm</location>
        <location evidence="1">Cytoskeleton</location>
    </subcellularLocation>
</comment>
<dbReference type="InterPro" id="IPR036534">
    <property type="entry name" value="GAR_dom_sf"/>
</dbReference>
<feature type="compositionally biased region" description="Polar residues" evidence="4">
    <location>
        <begin position="17"/>
        <end position="29"/>
    </location>
</feature>
<dbReference type="Gene3D" id="3.30.920.20">
    <property type="entry name" value="Gas2-like domain"/>
    <property type="match status" value="1"/>
</dbReference>
<feature type="compositionally biased region" description="Polar residues" evidence="4">
    <location>
        <begin position="662"/>
        <end position="674"/>
    </location>
</feature>
<protein>
    <submittedName>
        <fullName evidence="6">GAS2 domain-containing protein</fullName>
    </submittedName>
</protein>
<feature type="region of interest" description="Disordered" evidence="4">
    <location>
        <begin position="647"/>
        <end position="720"/>
    </location>
</feature>
<keyword evidence="2" id="KW-0963">Cytoplasm</keyword>
<feature type="domain" description="GAR" evidence="5">
    <location>
        <begin position="778"/>
        <end position="855"/>
    </location>
</feature>
<dbReference type="AlphaFoldDB" id="A0AA38S006"/>
<feature type="compositionally biased region" description="Acidic residues" evidence="4">
    <location>
        <begin position="681"/>
        <end position="690"/>
    </location>
</feature>
<evidence type="ECO:0000256" key="2">
    <source>
        <dbReference type="ARBA" id="ARBA00022490"/>
    </source>
</evidence>
<evidence type="ECO:0000256" key="3">
    <source>
        <dbReference type="ARBA" id="ARBA00023212"/>
    </source>
</evidence>
<feature type="compositionally biased region" description="Low complexity" evidence="4">
    <location>
        <begin position="927"/>
        <end position="951"/>
    </location>
</feature>
<feature type="compositionally biased region" description="Gly residues" evidence="4">
    <location>
        <begin position="1054"/>
        <end position="1064"/>
    </location>
</feature>
<feature type="region of interest" description="Disordered" evidence="4">
    <location>
        <begin position="614"/>
        <end position="633"/>
    </location>
</feature>
<gene>
    <name evidence="6" type="ORF">NKR19_g4971</name>
</gene>
<keyword evidence="3" id="KW-0206">Cytoskeleton</keyword>
<dbReference type="GO" id="GO:0005856">
    <property type="term" value="C:cytoskeleton"/>
    <property type="evidence" value="ECO:0007669"/>
    <property type="project" value="UniProtKB-SubCell"/>
</dbReference>
<evidence type="ECO:0000256" key="4">
    <source>
        <dbReference type="SAM" id="MobiDB-lite"/>
    </source>
</evidence>
<feature type="region of interest" description="Disordered" evidence="4">
    <location>
        <begin position="746"/>
        <end position="799"/>
    </location>
</feature>
<feature type="compositionally biased region" description="Low complexity" evidence="4">
    <location>
        <begin position="768"/>
        <end position="781"/>
    </location>
</feature>
<dbReference type="InterPro" id="IPR003108">
    <property type="entry name" value="GAR_dom"/>
</dbReference>
<feature type="region of interest" description="Disordered" evidence="4">
    <location>
        <begin position="1045"/>
        <end position="1064"/>
    </location>
</feature>
<feature type="region of interest" description="Disordered" evidence="4">
    <location>
        <begin position="559"/>
        <end position="603"/>
    </location>
</feature>
<feature type="region of interest" description="Disordered" evidence="4">
    <location>
        <begin position="392"/>
        <end position="411"/>
    </location>
</feature>
<dbReference type="PROSITE" id="PS51460">
    <property type="entry name" value="GAR"/>
    <property type="match status" value="1"/>
</dbReference>
<feature type="compositionally biased region" description="Basic and acidic residues" evidence="4">
    <location>
        <begin position="854"/>
        <end position="870"/>
    </location>
</feature>
<dbReference type="GO" id="GO:0008017">
    <property type="term" value="F:microtubule binding"/>
    <property type="evidence" value="ECO:0007669"/>
    <property type="project" value="InterPro"/>
</dbReference>
<dbReference type="EMBL" id="JANBVN010000065">
    <property type="protein sequence ID" value="KAJ9151453.1"/>
    <property type="molecule type" value="Genomic_DNA"/>
</dbReference>
<feature type="region of interest" description="Disordered" evidence="4">
    <location>
        <begin position="1"/>
        <end position="33"/>
    </location>
</feature>
<evidence type="ECO:0000313" key="6">
    <source>
        <dbReference type="EMBL" id="KAJ9151453.1"/>
    </source>
</evidence>
<feature type="region of interest" description="Disordered" evidence="4">
    <location>
        <begin position="1008"/>
        <end position="1037"/>
    </location>
</feature>
<evidence type="ECO:0000259" key="5">
    <source>
        <dbReference type="PROSITE" id="PS51460"/>
    </source>
</evidence>
<feature type="compositionally biased region" description="Acidic residues" evidence="4">
    <location>
        <begin position="573"/>
        <end position="586"/>
    </location>
</feature>
<dbReference type="Pfam" id="PF02187">
    <property type="entry name" value="GAS2"/>
    <property type="match status" value="1"/>
</dbReference>
<dbReference type="Proteomes" id="UP001174691">
    <property type="component" value="Unassembled WGS sequence"/>
</dbReference>
<feature type="compositionally biased region" description="Polar residues" evidence="4">
    <location>
        <begin position="396"/>
        <end position="411"/>
    </location>
</feature>
<proteinExistence type="predicted"/>
<feature type="region of interest" description="Disordered" evidence="4">
    <location>
        <begin position="354"/>
        <end position="379"/>
    </location>
</feature>
<feature type="compositionally biased region" description="Low complexity" evidence="4">
    <location>
        <begin position="871"/>
        <end position="885"/>
    </location>
</feature>
<comment type="caution">
    <text evidence="6">The sequence shown here is derived from an EMBL/GenBank/DDBJ whole genome shotgun (WGS) entry which is preliminary data.</text>
</comment>
<sequence>MNDPPRLQPALSHRTPRASQFRSTSGSPTRQRHADDLLTRLTPRTAVDALQTPSGELKKCMDAASPAEQAFAMRVAVASKNIHEWLEELSAWPWPTHDTSAGFERPPAKRRKLFERSPSDNGLDNPEAEIHEKSYLGGLPASDVAAYEKRIHEIGQDMEDLDVEEIKNHILHNHILPLSRPGTPMSDTLRASTMSTSAYAHMDDFTALITATIVQALPNLSKLTRLLHSWSIRLLVLRKSSSFLTALMDAEIALSAGWKAMDRQRNGGAPAASESVVASSVLSRGEFDIMKLVVERKVAKAGQHLDYMLDALEGGEDTLPEDWIDRMDTVEQEYASWVAACERQIREAGWAKVGRETRAARASSPADVAEGATTALGSPQEALTTVYDYSGETIPESETSSGHTLSSMDTLNGTLSAEEPRLAEGHSRDGDSDARSGEDILAASDAATVSSTPVIMVHPAVEDLAGVSGSEPGVSPTYQTASEVQSLEETLGSESDQLPDVPKDGVPQVDRLDDSGTPVDHAVCRPVSDGVVLKTLPDETDIAEADSAEQAADTGVSDAFVKLPPPHSLDHPLDDDDDFPDSEYPEPELPALPHERRASEVSNASTVIHGLRAGFSGFSSDPPDHGTPDHHRFRDVALPSTEGVDADLVDDADLPSSPPDFRSSTRSLSVSFNDIPTVVEAPEDDEDETPPDTPLDASFGVEDDLSRHDSPSKMSVASADDQLQQQISDILDSIPARIRLASEPSAINLNPPDFTMPASRPRAKDSLPPRSYSSLSNRSSRAGTPSFTLAPANTRPRHQRGNQEIKLYHLSRSNGEPPIKLFIRCVGENGERVMVRVGGGWADLGEYLKEYASHHGRRGGEAKVEVRDLPRMSTASPPSRPASAMDVLSSPVTPLHVRKARRSIGSSAGEDLKVARQPLPKTPLANTATADADATTTTPPSGSSGRSRSSSRLSWTEEDSSLGMAGPKSKHIEMSDETKAWVESAKEKVRLASGDQRAAAAALALAGRSPAAPVPVPVPAPARAATPDAGGKFGELGKVGSTKRLFVRKNGAAPGNGSGSGTGK</sequence>
<reference evidence="6" key="1">
    <citation type="submission" date="2022-07" db="EMBL/GenBank/DDBJ databases">
        <title>Fungi with potential for degradation of polypropylene.</title>
        <authorList>
            <person name="Gostincar C."/>
        </authorList>
    </citation>
    <scope>NUCLEOTIDE SEQUENCE</scope>
    <source>
        <strain evidence="6">EXF-13287</strain>
    </source>
</reference>
<dbReference type="SUPFAM" id="SSF143575">
    <property type="entry name" value="GAS2 domain-like"/>
    <property type="match status" value="1"/>
</dbReference>
<feature type="compositionally biased region" description="Basic and acidic residues" evidence="4">
    <location>
        <begin position="622"/>
        <end position="633"/>
    </location>
</feature>